<accession>A0AAD3XZM6</accession>
<dbReference type="Gene3D" id="3.60.130.10">
    <property type="entry name" value="Clavaminate synthase-like"/>
    <property type="match status" value="1"/>
</dbReference>
<comment type="caution">
    <text evidence="3">The sequence shown here is derived from an EMBL/GenBank/DDBJ whole genome shotgun (WGS) entry which is preliminary data.</text>
</comment>
<gene>
    <name evidence="3" type="ORF">Nepgr_023997</name>
</gene>
<reference evidence="3" key="1">
    <citation type="submission" date="2023-05" db="EMBL/GenBank/DDBJ databases">
        <title>Nepenthes gracilis genome sequencing.</title>
        <authorList>
            <person name="Fukushima K."/>
        </authorList>
    </citation>
    <scope>NUCLEOTIDE SEQUENCE</scope>
    <source>
        <strain evidence="3">SING2019-196</strain>
    </source>
</reference>
<dbReference type="InterPro" id="IPR042098">
    <property type="entry name" value="TauD-like_sf"/>
</dbReference>
<dbReference type="PANTHER" id="PTHR10696:SF21">
    <property type="entry name" value="TAUD_TFDA-LIKE DOMAIN-CONTAINING PROTEIN"/>
    <property type="match status" value="1"/>
</dbReference>
<sequence>MVAPTEVFIEVQVPQQRRYDSGDVFPVVLSPVIGAAFPSNSFSVTEAIKAHKPWILSRLHEAGAILFRGFPIESASDFNDVVEAFGFEELPYVGGAAPRNKVVGRVFTSNESPPDQKIPFHHEMAQVLEFPSKLFFFCEIEPGSGGETAIVLSHIVYERMKQMHPGFVQQLEEHGLIYTRILSEDDDNSSPIGRGWKSTFLTDDKSIAEERAAKIGTRLEWLEDVVKTVMGPIPAIRIDKSRQRKVWFNSMVIAYTSYDDARNEPTKAVKFGDGRPLLSHIVYDCEKILEEECVAIPWQKGDILLLDNWAVLHSRRSFDPPRRILASLCK</sequence>
<dbReference type="FunFam" id="3.60.130.10:FF:000006">
    <property type="entry name" value="Clavaminate synthase-like protein At3g21360"/>
    <property type="match status" value="1"/>
</dbReference>
<keyword evidence="4" id="KW-1185">Reference proteome</keyword>
<feature type="domain" description="TauD/TfdA-like" evidence="2">
    <location>
        <begin position="31"/>
        <end position="325"/>
    </location>
</feature>
<proteinExistence type="predicted"/>
<keyword evidence="1" id="KW-0560">Oxidoreductase</keyword>
<organism evidence="3 4">
    <name type="scientific">Nepenthes gracilis</name>
    <name type="common">Slender pitcher plant</name>
    <dbReference type="NCBI Taxonomy" id="150966"/>
    <lineage>
        <taxon>Eukaryota</taxon>
        <taxon>Viridiplantae</taxon>
        <taxon>Streptophyta</taxon>
        <taxon>Embryophyta</taxon>
        <taxon>Tracheophyta</taxon>
        <taxon>Spermatophyta</taxon>
        <taxon>Magnoliopsida</taxon>
        <taxon>eudicotyledons</taxon>
        <taxon>Gunneridae</taxon>
        <taxon>Pentapetalae</taxon>
        <taxon>Caryophyllales</taxon>
        <taxon>Nepenthaceae</taxon>
        <taxon>Nepenthes</taxon>
    </lineage>
</organism>
<dbReference type="Pfam" id="PF02668">
    <property type="entry name" value="TauD"/>
    <property type="match status" value="1"/>
</dbReference>
<dbReference type="PANTHER" id="PTHR10696">
    <property type="entry name" value="GAMMA-BUTYROBETAINE HYDROXYLASE-RELATED"/>
    <property type="match status" value="1"/>
</dbReference>
<dbReference type="GO" id="GO:0016491">
    <property type="term" value="F:oxidoreductase activity"/>
    <property type="evidence" value="ECO:0007669"/>
    <property type="project" value="UniProtKB-KW"/>
</dbReference>
<dbReference type="AlphaFoldDB" id="A0AAD3XZM6"/>
<evidence type="ECO:0000313" key="3">
    <source>
        <dbReference type="EMBL" id="GMH22154.1"/>
    </source>
</evidence>
<evidence type="ECO:0000256" key="1">
    <source>
        <dbReference type="ARBA" id="ARBA00023002"/>
    </source>
</evidence>
<dbReference type="InterPro" id="IPR003819">
    <property type="entry name" value="TauD/TfdA-like"/>
</dbReference>
<dbReference type="SUPFAM" id="SSF51197">
    <property type="entry name" value="Clavaminate synthase-like"/>
    <property type="match status" value="1"/>
</dbReference>
<dbReference type="Proteomes" id="UP001279734">
    <property type="component" value="Unassembled WGS sequence"/>
</dbReference>
<evidence type="ECO:0000259" key="2">
    <source>
        <dbReference type="Pfam" id="PF02668"/>
    </source>
</evidence>
<dbReference type="EMBL" id="BSYO01000024">
    <property type="protein sequence ID" value="GMH22154.1"/>
    <property type="molecule type" value="Genomic_DNA"/>
</dbReference>
<name>A0AAD3XZM6_NEPGR</name>
<dbReference type="InterPro" id="IPR050411">
    <property type="entry name" value="AlphaKG_dependent_hydroxylases"/>
</dbReference>
<evidence type="ECO:0000313" key="4">
    <source>
        <dbReference type="Proteomes" id="UP001279734"/>
    </source>
</evidence>
<protein>
    <recommendedName>
        <fullName evidence="2">TauD/TfdA-like domain-containing protein</fullName>
    </recommendedName>
</protein>